<name>A0A9P7QQS9_9PEZI</name>
<dbReference type="SUPFAM" id="SSF52743">
    <property type="entry name" value="Subtilisin-like"/>
    <property type="match status" value="1"/>
</dbReference>
<protein>
    <submittedName>
        <fullName evidence="1">Alkaline proteinase</fullName>
    </submittedName>
</protein>
<evidence type="ECO:0000313" key="2">
    <source>
        <dbReference type="Proteomes" id="UP000699042"/>
    </source>
</evidence>
<comment type="caution">
    <text evidence="1">The sequence shown here is derived from an EMBL/GenBank/DDBJ whole genome shotgun (WGS) entry which is preliminary data.</text>
</comment>
<dbReference type="GO" id="GO:0006508">
    <property type="term" value="P:proteolysis"/>
    <property type="evidence" value="ECO:0007669"/>
    <property type="project" value="InterPro"/>
</dbReference>
<keyword evidence="2" id="KW-1185">Reference proteome</keyword>
<proteinExistence type="predicted"/>
<organism evidence="1 2">
    <name type="scientific">Colletotrichum scovillei</name>
    <dbReference type="NCBI Taxonomy" id="1209932"/>
    <lineage>
        <taxon>Eukaryota</taxon>
        <taxon>Fungi</taxon>
        <taxon>Dikarya</taxon>
        <taxon>Ascomycota</taxon>
        <taxon>Pezizomycotina</taxon>
        <taxon>Sordariomycetes</taxon>
        <taxon>Hypocreomycetidae</taxon>
        <taxon>Glomerellales</taxon>
        <taxon>Glomerellaceae</taxon>
        <taxon>Colletotrichum</taxon>
        <taxon>Colletotrichum acutatum species complex</taxon>
    </lineage>
</organism>
<dbReference type="InterPro" id="IPR036852">
    <property type="entry name" value="Peptidase_S8/S53_dom_sf"/>
</dbReference>
<dbReference type="AlphaFoldDB" id="A0A9P7QQS9"/>
<evidence type="ECO:0000313" key="1">
    <source>
        <dbReference type="EMBL" id="KAG7040529.1"/>
    </source>
</evidence>
<dbReference type="GO" id="GO:0004252">
    <property type="term" value="F:serine-type endopeptidase activity"/>
    <property type="evidence" value="ECO:0007669"/>
    <property type="project" value="InterPro"/>
</dbReference>
<sequence length="167" mass="17259">MQNQATSGLGAISQAGPVSPNVKSAQWVGHGPQVDGTIASKTWGVAKKAQVIAVKAWRRSRVMSVGESILAKQPARAVCEAFSTKFHGASAQGVLSIIEVGVAVDISRVLPARTARAIPVAAIAINNTAWQLSNLRSGADLYASGVDIYSLSLEASKDAALSGTFTT</sequence>
<reference evidence="1" key="1">
    <citation type="submission" date="2021-05" db="EMBL/GenBank/DDBJ databases">
        <title>Comparative genomics of three Colletotrichum scovillei strains and genetic complementation revealed genes involved fungal growth and virulence on chili pepper.</title>
        <authorList>
            <person name="Hsieh D.-K."/>
            <person name="Chuang S.-C."/>
            <person name="Chen C.-Y."/>
            <person name="Chao Y.-T."/>
            <person name="Lu M.-Y.J."/>
            <person name="Lee M.-H."/>
            <person name="Shih M.-C."/>
        </authorList>
    </citation>
    <scope>NUCLEOTIDE SEQUENCE</scope>
    <source>
        <strain evidence="1">Coll-153</strain>
    </source>
</reference>
<gene>
    <name evidence="1" type="ORF">JMJ77_011393</name>
</gene>
<accession>A0A9P7QQS9</accession>
<dbReference type="Gene3D" id="3.40.50.200">
    <property type="entry name" value="Peptidase S8/S53 domain"/>
    <property type="match status" value="1"/>
</dbReference>
<dbReference type="EMBL" id="JAESDN010000023">
    <property type="protein sequence ID" value="KAG7040529.1"/>
    <property type="molecule type" value="Genomic_DNA"/>
</dbReference>
<dbReference type="Proteomes" id="UP000699042">
    <property type="component" value="Unassembled WGS sequence"/>
</dbReference>